<dbReference type="PANTHER" id="PTHR27006:SF606">
    <property type="entry name" value="INTERLEUKIN-1 RECEPTOR-ASSOCIATED KINASE 4"/>
    <property type="match status" value="1"/>
</dbReference>
<dbReference type="Gene3D" id="1.10.510.10">
    <property type="entry name" value="Transferase(Phosphotransferase) domain 1"/>
    <property type="match status" value="1"/>
</dbReference>
<dbReference type="SUPFAM" id="SSF56112">
    <property type="entry name" value="Protein kinase-like (PK-like)"/>
    <property type="match status" value="1"/>
</dbReference>
<dbReference type="EMBL" id="LRBV02000012">
    <property type="status" value="NOT_ANNOTATED_CDS"/>
    <property type="molecule type" value="Genomic_DNA"/>
</dbReference>
<evidence type="ECO:0000313" key="3">
    <source>
        <dbReference type="Proteomes" id="UP000594261"/>
    </source>
</evidence>
<accession>A0A7N2N596</accession>
<feature type="region of interest" description="Disordered" evidence="1">
    <location>
        <begin position="109"/>
        <end position="131"/>
    </location>
</feature>
<reference evidence="2 3" key="1">
    <citation type="journal article" date="2016" name="G3 (Bethesda)">
        <title>First Draft Assembly and Annotation of the Genome of a California Endemic Oak Quercus lobata Nee (Fagaceae).</title>
        <authorList>
            <person name="Sork V.L."/>
            <person name="Fitz-Gibbon S.T."/>
            <person name="Puiu D."/>
            <person name="Crepeau M."/>
            <person name="Gugger P.F."/>
            <person name="Sherman R."/>
            <person name="Stevens K."/>
            <person name="Langley C.H."/>
            <person name="Pellegrini M."/>
            <person name="Salzberg S.L."/>
        </authorList>
    </citation>
    <scope>NUCLEOTIDE SEQUENCE [LARGE SCALE GENOMIC DNA]</scope>
    <source>
        <strain evidence="2 3">cv. SW786</strain>
    </source>
</reference>
<feature type="compositionally biased region" description="Polar residues" evidence="1">
    <location>
        <begin position="116"/>
        <end position="131"/>
    </location>
</feature>
<evidence type="ECO:0000256" key="1">
    <source>
        <dbReference type="SAM" id="MobiDB-lite"/>
    </source>
</evidence>
<sequence length="131" mass="14714">MSQEYAMHKESSVHGIFCTVALNQKVQRTSSYAWIHWRDGRPLELLDSTLRDSNSVEEVLRCIQISLLCVQKDPTDRPTMASIILMLNGHSVTLPSPQPSAFFIHSNADPNMPMETDQSTVKEASVNQGRN</sequence>
<dbReference type="AlphaFoldDB" id="A0A7N2N596"/>
<reference evidence="2" key="2">
    <citation type="submission" date="2021-01" db="UniProtKB">
        <authorList>
            <consortium name="EnsemblPlants"/>
        </authorList>
    </citation>
    <scope>IDENTIFICATION</scope>
</reference>
<proteinExistence type="predicted"/>
<dbReference type="Proteomes" id="UP000594261">
    <property type="component" value="Chromosome 12"/>
</dbReference>
<name>A0A7N2N596_QUELO</name>
<organism evidence="2 3">
    <name type="scientific">Quercus lobata</name>
    <name type="common">Valley oak</name>
    <dbReference type="NCBI Taxonomy" id="97700"/>
    <lineage>
        <taxon>Eukaryota</taxon>
        <taxon>Viridiplantae</taxon>
        <taxon>Streptophyta</taxon>
        <taxon>Embryophyta</taxon>
        <taxon>Tracheophyta</taxon>
        <taxon>Spermatophyta</taxon>
        <taxon>Magnoliopsida</taxon>
        <taxon>eudicotyledons</taxon>
        <taxon>Gunneridae</taxon>
        <taxon>Pentapetalae</taxon>
        <taxon>rosids</taxon>
        <taxon>fabids</taxon>
        <taxon>Fagales</taxon>
        <taxon>Fagaceae</taxon>
        <taxon>Quercus</taxon>
    </lineage>
</organism>
<dbReference type="OMA" id="YAMHKES"/>
<evidence type="ECO:0008006" key="4">
    <source>
        <dbReference type="Google" id="ProtNLM"/>
    </source>
</evidence>
<dbReference type="PANTHER" id="PTHR27006">
    <property type="entry name" value="PROMASTIGOTE SURFACE ANTIGEN PROTEIN PSA"/>
    <property type="match status" value="1"/>
</dbReference>
<keyword evidence="3" id="KW-1185">Reference proteome</keyword>
<dbReference type="InterPro" id="IPR011009">
    <property type="entry name" value="Kinase-like_dom_sf"/>
</dbReference>
<dbReference type="InParanoid" id="A0A7N2N596"/>
<evidence type="ECO:0000313" key="2">
    <source>
        <dbReference type="EnsemblPlants" id="QL12p029890:mrna"/>
    </source>
</evidence>
<dbReference type="EnsemblPlants" id="QL12p029890:mrna">
    <property type="protein sequence ID" value="QL12p029890:mrna"/>
    <property type="gene ID" value="QL12p029890"/>
</dbReference>
<protein>
    <recommendedName>
        <fullName evidence="4">S-locus receptor kinase C-terminal domain-containing protein</fullName>
    </recommendedName>
</protein>
<dbReference type="Gramene" id="QL12p029890:mrna">
    <property type="protein sequence ID" value="QL12p029890:mrna"/>
    <property type="gene ID" value="QL12p029890"/>
</dbReference>